<sequence length="181" mass="21321">MLMNYYYQSIVKYDLINKFIYKNTEKLPKLKKISLNFGYDNKNFNLKSLALAMLALELITKQKGKLTYFKTTKISIKIRKGYPVGCKITLRKTVMNEFFFKLLINVFPKIKNFYGIKIKKNVTNTISFKLKNSSSFDELEKNHNLFKNLPLLDITFVTNTKNQKELLYLVISNKLPLLYQS</sequence>
<accession>A0A2U9GHY4</accession>
<evidence type="ECO:0000256" key="1">
    <source>
        <dbReference type="ARBA" id="ARBA00008553"/>
    </source>
</evidence>
<dbReference type="EMBL" id="MG271846">
    <property type="protein sequence ID" value="AWQ64100.1"/>
    <property type="molecule type" value="Genomic_DNA"/>
</dbReference>
<gene>
    <name evidence="6" type="primary">rpl5</name>
</gene>
<keyword evidence="3 4" id="KW-0687">Ribonucleoprotein</keyword>
<evidence type="ECO:0000313" key="6">
    <source>
        <dbReference type="EMBL" id="AWQ64100.1"/>
    </source>
</evidence>
<evidence type="ECO:0000259" key="5">
    <source>
        <dbReference type="Pfam" id="PF00673"/>
    </source>
</evidence>
<dbReference type="GO" id="GO:1990904">
    <property type="term" value="C:ribonucleoprotein complex"/>
    <property type="evidence" value="ECO:0007669"/>
    <property type="project" value="UniProtKB-KW"/>
</dbReference>
<dbReference type="Pfam" id="PF00673">
    <property type="entry name" value="Ribosomal_L5_C"/>
    <property type="match status" value="1"/>
</dbReference>
<dbReference type="InterPro" id="IPR002132">
    <property type="entry name" value="Ribosomal_uL5"/>
</dbReference>
<keyword evidence="2 4" id="KW-0689">Ribosomal protein</keyword>
<dbReference type="Gene3D" id="3.30.1440.10">
    <property type="match status" value="1"/>
</dbReference>
<evidence type="ECO:0000256" key="4">
    <source>
        <dbReference type="RuleBase" id="RU003930"/>
    </source>
</evidence>
<evidence type="ECO:0000256" key="3">
    <source>
        <dbReference type="ARBA" id="ARBA00023274"/>
    </source>
</evidence>
<dbReference type="SUPFAM" id="SSF55282">
    <property type="entry name" value="RL5-like"/>
    <property type="match status" value="1"/>
</dbReference>
<geneLocation type="mitochondrion" evidence="6"/>
<name>A0A2U9GHY4_9STRA</name>
<evidence type="ECO:0000256" key="2">
    <source>
        <dbReference type="ARBA" id="ARBA00022980"/>
    </source>
</evidence>
<dbReference type="PANTHER" id="PTHR11994">
    <property type="entry name" value="60S RIBOSOMAL PROTEIN L11-RELATED"/>
    <property type="match status" value="1"/>
</dbReference>
<dbReference type="PIRSF" id="PIRSF002161">
    <property type="entry name" value="Ribosomal_L5"/>
    <property type="match status" value="1"/>
</dbReference>
<dbReference type="AlphaFoldDB" id="A0A2U9GHY4"/>
<dbReference type="InterPro" id="IPR022803">
    <property type="entry name" value="Ribosomal_uL5_dom_sf"/>
</dbReference>
<feature type="domain" description="Large ribosomal subunit protein uL5 C-terminal" evidence="5">
    <location>
        <begin position="83"/>
        <end position="169"/>
    </location>
</feature>
<keyword evidence="6" id="KW-0496">Mitochondrion</keyword>
<dbReference type="RefSeq" id="YP_009495453.1">
    <property type="nucleotide sequence ID" value="NC_037987.1"/>
</dbReference>
<dbReference type="GO" id="GO:0003735">
    <property type="term" value="F:structural constituent of ribosome"/>
    <property type="evidence" value="ECO:0007669"/>
    <property type="project" value="InterPro"/>
</dbReference>
<dbReference type="InterPro" id="IPR031309">
    <property type="entry name" value="Ribosomal_uL5_C"/>
</dbReference>
<organism evidence="6">
    <name type="scientific">Eunotia naegelii</name>
    <dbReference type="NCBI Taxonomy" id="1458866"/>
    <lineage>
        <taxon>Eukaryota</taxon>
        <taxon>Sar</taxon>
        <taxon>Stramenopiles</taxon>
        <taxon>Ochrophyta</taxon>
        <taxon>Bacillariophyta</taxon>
        <taxon>Bacillariophyceae</taxon>
        <taxon>Eunotiophycidae</taxon>
        <taxon>Eunotiales</taxon>
        <taxon>Eunotiaceae</taxon>
        <taxon>Eunotia</taxon>
    </lineage>
</organism>
<dbReference type="GO" id="GO:0005840">
    <property type="term" value="C:ribosome"/>
    <property type="evidence" value="ECO:0007669"/>
    <property type="project" value="UniProtKB-KW"/>
</dbReference>
<dbReference type="GO" id="GO:0006412">
    <property type="term" value="P:translation"/>
    <property type="evidence" value="ECO:0007669"/>
    <property type="project" value="InterPro"/>
</dbReference>
<protein>
    <submittedName>
        <fullName evidence="6">Ribosomal protein L5</fullName>
    </submittedName>
</protein>
<proteinExistence type="inferred from homology"/>
<reference evidence="6" key="1">
    <citation type="journal article" date="2018" name="Genome Biol. Evol.">
        <title>Recurrent loss, horizontal transfer, and the obscure origins of mitochondrial introns in diatoms (Bacillariophyta).</title>
        <authorList>
            <person name="Guillory W.X."/>
            <person name="Onyshchenko A."/>
            <person name="Ruck E.C."/>
            <person name="Parks M."/>
            <person name="Nakov T."/>
            <person name="Wickett N.J."/>
            <person name="Alverson A.J."/>
        </authorList>
    </citation>
    <scope>NUCLEOTIDE SEQUENCE</scope>
    <source>
        <strain evidence="6">UTEX FD354</strain>
    </source>
</reference>
<dbReference type="GeneID" id="36957390"/>
<comment type="similarity">
    <text evidence="1 4">Belongs to the universal ribosomal protein uL5 family.</text>
</comment>